<dbReference type="GO" id="GO:0016787">
    <property type="term" value="F:hydrolase activity"/>
    <property type="evidence" value="ECO:0007669"/>
    <property type="project" value="UniProtKB-KW"/>
</dbReference>
<evidence type="ECO:0000313" key="12">
    <source>
        <dbReference type="Proteomes" id="UP000790347"/>
    </source>
</evidence>
<evidence type="ECO:0000256" key="3">
    <source>
        <dbReference type="ARBA" id="ARBA00022801"/>
    </source>
</evidence>
<dbReference type="InterPro" id="IPR057413">
    <property type="entry name" value="Beta-barrel_INTS6"/>
</dbReference>
<dbReference type="SUPFAM" id="SSF52540">
    <property type="entry name" value="P-loop containing nucleoside triphosphate hydrolases"/>
    <property type="match status" value="2"/>
</dbReference>
<accession>A0A922IBP9</accession>
<dbReference type="Pfam" id="PF00271">
    <property type="entry name" value="Helicase_C"/>
    <property type="match status" value="2"/>
</dbReference>
<dbReference type="PANTHER" id="PTHR12957">
    <property type="entry name" value="DEAD/H BOX POLYPEPTIDE 26/DICE1-RELATED"/>
    <property type="match status" value="1"/>
</dbReference>
<organism evidence="11 12">
    <name type="scientific">Dermatophagoides farinae</name>
    <name type="common">American house dust mite</name>
    <dbReference type="NCBI Taxonomy" id="6954"/>
    <lineage>
        <taxon>Eukaryota</taxon>
        <taxon>Metazoa</taxon>
        <taxon>Ecdysozoa</taxon>
        <taxon>Arthropoda</taxon>
        <taxon>Chelicerata</taxon>
        <taxon>Arachnida</taxon>
        <taxon>Acari</taxon>
        <taxon>Acariformes</taxon>
        <taxon>Sarcoptiformes</taxon>
        <taxon>Astigmata</taxon>
        <taxon>Psoroptidia</taxon>
        <taxon>Analgoidea</taxon>
        <taxon>Pyroglyphidae</taxon>
        <taxon>Dermatophagoidinae</taxon>
        <taxon>Dermatophagoides</taxon>
    </lineage>
</organism>
<feature type="compositionally biased region" description="Low complexity" evidence="7">
    <location>
        <begin position="1312"/>
        <end position="1324"/>
    </location>
</feature>
<evidence type="ECO:0000259" key="10">
    <source>
        <dbReference type="PROSITE" id="PS51195"/>
    </source>
</evidence>
<keyword evidence="12" id="KW-1185">Reference proteome</keyword>
<evidence type="ECO:0000256" key="2">
    <source>
        <dbReference type="ARBA" id="ARBA00022741"/>
    </source>
</evidence>
<dbReference type="CDD" id="cd18787">
    <property type="entry name" value="SF2_C_DEAD"/>
    <property type="match status" value="1"/>
</dbReference>
<dbReference type="Pfam" id="PF25462">
    <property type="entry name" value="Beta-barrel_INTS6"/>
    <property type="match status" value="1"/>
</dbReference>
<dbReference type="InterPro" id="IPR014001">
    <property type="entry name" value="Helicase_ATP-bd"/>
</dbReference>
<evidence type="ECO:0000313" key="11">
    <source>
        <dbReference type="EMBL" id="KAH9522933.1"/>
    </source>
</evidence>
<feature type="domain" description="DEAD-box RNA helicase Q" evidence="10">
    <location>
        <begin position="26"/>
        <end position="54"/>
    </location>
</feature>
<dbReference type="GO" id="GO:0034472">
    <property type="term" value="P:snRNA 3'-end processing"/>
    <property type="evidence" value="ECO:0007669"/>
    <property type="project" value="TreeGrafter"/>
</dbReference>
<dbReference type="InterPro" id="IPR027417">
    <property type="entry name" value="P-loop_NTPase"/>
</dbReference>
<dbReference type="GO" id="GO:0005524">
    <property type="term" value="F:ATP binding"/>
    <property type="evidence" value="ECO:0007669"/>
    <property type="project" value="UniProtKB-KW"/>
</dbReference>
<dbReference type="Gene3D" id="3.40.50.410">
    <property type="entry name" value="von Willebrand factor, type A domain"/>
    <property type="match status" value="1"/>
</dbReference>
<dbReference type="InterPro" id="IPR051113">
    <property type="entry name" value="Integrator_subunit6"/>
</dbReference>
<feature type="region of interest" description="Disordered" evidence="7">
    <location>
        <begin position="1234"/>
        <end position="1339"/>
    </location>
</feature>
<evidence type="ECO:0000259" key="8">
    <source>
        <dbReference type="PROSITE" id="PS51192"/>
    </source>
</evidence>
<feature type="region of interest" description="Disordered" evidence="7">
    <location>
        <begin position="1465"/>
        <end position="1488"/>
    </location>
</feature>
<dbReference type="SMART" id="SM00487">
    <property type="entry name" value="DEXDc"/>
    <property type="match status" value="1"/>
</dbReference>
<dbReference type="FunFam" id="3.40.50.410:FF:000010">
    <property type="entry name" value="Integrator complex subunit 6 like"/>
    <property type="match status" value="1"/>
</dbReference>
<feature type="compositionally biased region" description="Polar residues" evidence="7">
    <location>
        <begin position="576"/>
        <end position="588"/>
    </location>
</feature>
<dbReference type="InterPro" id="IPR036465">
    <property type="entry name" value="vWFA_dom_sf"/>
</dbReference>
<name>A0A922IBP9_DERFA</name>
<evidence type="ECO:0000256" key="7">
    <source>
        <dbReference type="SAM" id="MobiDB-lite"/>
    </source>
</evidence>
<feature type="compositionally biased region" description="Polar residues" evidence="7">
    <location>
        <begin position="1465"/>
        <end position="1477"/>
    </location>
</feature>
<evidence type="ECO:0000256" key="6">
    <source>
        <dbReference type="PROSITE-ProRule" id="PRU00552"/>
    </source>
</evidence>
<keyword evidence="2" id="KW-0547">Nucleotide-binding</keyword>
<dbReference type="CDD" id="cd17961">
    <property type="entry name" value="DEADc_DDX56"/>
    <property type="match status" value="1"/>
</dbReference>
<feature type="compositionally biased region" description="Basic residues" evidence="7">
    <location>
        <begin position="603"/>
        <end position="615"/>
    </location>
</feature>
<keyword evidence="5" id="KW-0067">ATP-binding</keyword>
<evidence type="ECO:0000256" key="5">
    <source>
        <dbReference type="ARBA" id="ARBA00022840"/>
    </source>
</evidence>
<dbReference type="SMART" id="SM00490">
    <property type="entry name" value="HELICc"/>
    <property type="match status" value="1"/>
</dbReference>
<feature type="compositionally biased region" description="Polar residues" evidence="7">
    <location>
        <begin position="1404"/>
        <end position="1420"/>
    </location>
</feature>
<dbReference type="GO" id="GO:0003676">
    <property type="term" value="F:nucleic acid binding"/>
    <property type="evidence" value="ECO:0007669"/>
    <property type="project" value="InterPro"/>
</dbReference>
<evidence type="ECO:0000259" key="9">
    <source>
        <dbReference type="PROSITE" id="PS51194"/>
    </source>
</evidence>
<feature type="compositionally biased region" description="Basic and acidic residues" evidence="7">
    <location>
        <begin position="620"/>
        <end position="629"/>
    </location>
</feature>
<dbReference type="Gene3D" id="3.40.50.300">
    <property type="entry name" value="P-loop containing nucleotide triphosphate hydrolases"/>
    <property type="match status" value="2"/>
</dbReference>
<dbReference type="PROSITE" id="PS51194">
    <property type="entry name" value="HELICASE_CTER"/>
    <property type="match status" value="1"/>
</dbReference>
<dbReference type="InterPro" id="IPR001650">
    <property type="entry name" value="Helicase_C-like"/>
</dbReference>
<feature type="domain" description="Helicase C-terminal" evidence="9">
    <location>
        <begin position="273"/>
        <end position="462"/>
    </location>
</feature>
<feature type="region of interest" description="Disordered" evidence="7">
    <location>
        <begin position="565"/>
        <end position="629"/>
    </location>
</feature>
<dbReference type="InterPro" id="IPR014014">
    <property type="entry name" value="RNA_helicase_DEAD_Q_motif"/>
</dbReference>
<reference evidence="11" key="1">
    <citation type="submission" date="2013-05" db="EMBL/GenBank/DDBJ databases">
        <authorList>
            <person name="Yim A.K.Y."/>
            <person name="Chan T.F."/>
            <person name="Ji K.M."/>
            <person name="Liu X.Y."/>
            <person name="Zhou J.W."/>
            <person name="Li R.Q."/>
            <person name="Yang K.Y."/>
            <person name="Li J."/>
            <person name="Li M."/>
            <person name="Law P.T.W."/>
            <person name="Wu Y.L."/>
            <person name="Cai Z.L."/>
            <person name="Qin H."/>
            <person name="Bao Y."/>
            <person name="Leung R.K.K."/>
            <person name="Ng P.K.S."/>
            <person name="Zou J."/>
            <person name="Zhong X.J."/>
            <person name="Ran P.X."/>
            <person name="Zhong N.S."/>
            <person name="Liu Z.G."/>
            <person name="Tsui S.K.W."/>
        </authorList>
    </citation>
    <scope>NUCLEOTIDE SEQUENCE</scope>
    <source>
        <strain evidence="11">Derf</strain>
        <tissue evidence="11">Whole organism</tissue>
    </source>
</reference>
<dbReference type="InterPro" id="IPR011545">
    <property type="entry name" value="DEAD/DEAH_box_helicase_dom"/>
</dbReference>
<dbReference type="GO" id="GO:0003724">
    <property type="term" value="F:RNA helicase activity"/>
    <property type="evidence" value="ECO:0007669"/>
    <property type="project" value="UniProtKB-EC"/>
</dbReference>
<dbReference type="GO" id="GO:0032039">
    <property type="term" value="C:integrator complex"/>
    <property type="evidence" value="ECO:0007669"/>
    <property type="project" value="TreeGrafter"/>
</dbReference>
<reference evidence="11" key="2">
    <citation type="journal article" date="2022" name="Res Sq">
        <title>Comparative Genomics Reveals Insights into the Divergent Evolution of Astigmatic Mites and Household Pest Adaptations.</title>
        <authorList>
            <person name="Xiong Q."/>
            <person name="Wan A.T.-Y."/>
            <person name="Liu X.-Y."/>
            <person name="Fung C.S.-H."/>
            <person name="Xiao X."/>
            <person name="Malainual N."/>
            <person name="Hou J."/>
            <person name="Wang L."/>
            <person name="Wang M."/>
            <person name="Yang K."/>
            <person name="Cui Y."/>
            <person name="Leung E."/>
            <person name="Nong W."/>
            <person name="Shin S.-K."/>
            <person name="Au S."/>
            <person name="Jeong K.Y."/>
            <person name="Chew F.T."/>
            <person name="Hui J."/>
            <person name="Leung T.F."/>
            <person name="Tungtrongchitr A."/>
            <person name="Zhong N."/>
            <person name="Liu Z."/>
            <person name="Tsui S."/>
        </authorList>
    </citation>
    <scope>NUCLEOTIDE SEQUENCE</scope>
    <source>
        <strain evidence="11">Derf</strain>
        <tissue evidence="11">Whole organism</tissue>
    </source>
</reference>
<feature type="compositionally biased region" description="Low complexity" evidence="7">
    <location>
        <begin position="1285"/>
        <end position="1298"/>
    </location>
</feature>
<dbReference type="PANTHER" id="PTHR12957:SF2">
    <property type="entry name" value="INTEGRATOR COMPLEX SUBUNIT 6"/>
    <property type="match status" value="1"/>
</dbReference>
<proteinExistence type="predicted"/>
<dbReference type="PROSITE" id="PS51192">
    <property type="entry name" value="HELICASE_ATP_BIND_1"/>
    <property type="match status" value="1"/>
</dbReference>
<comment type="caution">
    <text evidence="11">The sequence shown here is derived from an EMBL/GenBank/DDBJ whole genome shotgun (WGS) entry which is preliminary data.</text>
</comment>
<feature type="region of interest" description="Disordered" evidence="7">
    <location>
        <begin position="1404"/>
        <end position="1443"/>
    </location>
</feature>
<dbReference type="EMBL" id="ASGP02000002">
    <property type="protein sequence ID" value="KAH9522933.1"/>
    <property type="molecule type" value="Genomic_DNA"/>
</dbReference>
<feature type="short sequence motif" description="Q motif" evidence="6">
    <location>
        <begin position="26"/>
        <end position="54"/>
    </location>
</feature>
<protein>
    <recommendedName>
        <fullName evidence="1">RNA helicase</fullName>
        <ecNumber evidence="1">3.6.4.13</ecNumber>
    </recommendedName>
</protein>
<dbReference type="EC" id="3.6.4.13" evidence="1"/>
<feature type="region of interest" description="Disordered" evidence="7">
    <location>
        <begin position="1"/>
        <end position="28"/>
    </location>
</feature>
<feature type="compositionally biased region" description="Gly residues" evidence="7">
    <location>
        <begin position="1239"/>
        <end position="1253"/>
    </location>
</feature>
<gene>
    <name evidence="11" type="primary">INTS6</name>
    <name evidence="11" type="ORF">DERF_006487</name>
</gene>
<dbReference type="PROSITE" id="PS51195">
    <property type="entry name" value="Q_MOTIF"/>
    <property type="match status" value="1"/>
</dbReference>
<feature type="compositionally biased region" description="Acidic residues" evidence="7">
    <location>
        <begin position="14"/>
        <end position="27"/>
    </location>
</feature>
<feature type="domain" description="Helicase ATP-binding" evidence="8">
    <location>
        <begin position="57"/>
        <end position="241"/>
    </location>
</feature>
<evidence type="ECO:0000256" key="4">
    <source>
        <dbReference type="ARBA" id="ARBA00022806"/>
    </source>
</evidence>
<dbReference type="Pfam" id="PF00270">
    <property type="entry name" value="DEAD"/>
    <property type="match status" value="1"/>
</dbReference>
<sequence length="1617" mass="184357">MMDDDNQNANLIQDDGDEEEDEEEIESFESMGLDQKLLHAIANVGWRKPTLIQAKAIPLALEGHDILARARTGTGKTGAFTIPIVEKILAAKKFATTTNTVSRIRALILAPSKELCNQICKNFDELTKFCRRDISVMDISHGSVEEKRDFLSIERPDILIATPKKIVEYFQTKTLNDIKKQLDFLVIDESDLMFSFGYHEDLLQVFNHIPSTGVQRFLMSATLNTDVKELKKLILNNPVILKLEEPDLPESDRLQQYHIEVFDDEEKFVLINALLKLGLIVGKTIIFVNDVDRCYRLRLVLEQFGIRTCVLNSELPIASRCHVVEQFNNGQYDIIIASDEKCIMDPNTRDIMMKRKKVKKLTKKTTTATATDTSSESSVARGIDFKFVSNIINFDFPTTIDSYIHRVGRTARGPDSDSDGTVLSLVSPTEQQYFRRVSRRFQQHRDGNGNLRPYQFRMDELEAFRYRTRDALRAVTTIAIREARLRELRREMLQSKQLQSFFQNHPKDHKLLKFDRPLNVIKSAHGNRSHLRDVPDYIVPKTLQTAVRSKRENRRIEQQALMNYEPPKRKKRKSNRMVNKNKQQTKSLNDPLKTFRMNAIQRYKNKKRNKSRNKNVRACNTRDDSISNRQKDIAARGDRYMLLTFDETPYNIKAGWKETHAVFVNELKNLSATGLTTMNTALKNSFDYLNVNRMQSGIDTYGMGRCPYFLESAVIILITDGGRFSTVNNVQDELIIPASNCPGSEFTIEPFRWDQRLFSIVLRFNGIYRNDQTQTVTSVGCDPSSINQLSEETGGRSFSVTSKNEIYWSIDYILARLHHGVMVKFEKFGPDPPMIPPPINGCGGNDESRANNFDRSWQCTRNMILVRPTTKGYSMGHWPIPESYWPDPNIPSLQPRTAQPIIRYTCTNSEPTVIENLPFDKYELDPSPLTNFILARKQPNVAWQVFMANSQRNSEFGQPFGYLKASTNLACVNLFVLPYNYPMLLPLLEELFKQLQGKPTREWRQQFDNYLKGMPVYYATSLRRALQRMGAPNLIPDNMELYATVNLNNIIKKQKHNAKIEFDKLTSSMGQHKPINIEWPRISTNHFSLMYHNRKTIGDLFCSNPSLKRTFAQRPYDFQDFNGFIVRYKDRPHSEYKTSFYRNPADIPRSELLRQAVKIRQIFFQKHMSLAKFTMDEDQTFNLPVSQMGNYQEYLKKKQPPLRELEAAPSRQHMFGNPFKLDKKNPMIIDEADIELSNNGGGNGGSNSGGDGQSKGMKRSLSSSALAAGVQGGPPKQRRKPGPLPKDYSYSRSRSPSPLMFNQPPPTPPPQYMMSPQQQQSSSPNSFYGVGNYHPNSNNQMYQTVNGSTSSSQQQLASNLVNQKLLQPSQIVKSNIKTNNNGNFKNNTGDPTIRGAFGYQLSSQQSSISNYPGHGQQQPQLFKPITSRPTGFGGSLQQQQQQQLSIFQNHNQQQQTKQIQVISNGNGQQQPFSTGSNPFPKLNQHLVNGSSGGGGKQLGYFATGNNFNPHRGYMFSKEENEKLKSVLHFVRMKDSKSLIQIVSTQKGVFADRLLFEAVSYAQRFKMTSITQILSNHFGIRVQYALDIIANNNPRMMTTTIANNTTTAVAVTTSTTAK</sequence>
<keyword evidence="4" id="KW-0347">Helicase</keyword>
<dbReference type="Proteomes" id="UP000790347">
    <property type="component" value="Unassembled WGS sequence"/>
</dbReference>
<evidence type="ECO:0000256" key="1">
    <source>
        <dbReference type="ARBA" id="ARBA00012552"/>
    </source>
</evidence>
<keyword evidence="3" id="KW-0378">Hydrolase</keyword>